<feature type="chain" id="PRO_5038842317" evidence="6">
    <location>
        <begin position="23"/>
        <end position="564"/>
    </location>
</feature>
<dbReference type="PRINTS" id="PR01021">
    <property type="entry name" value="OMPADOMAIN"/>
</dbReference>
<evidence type="ECO:0000256" key="3">
    <source>
        <dbReference type="ARBA" id="ARBA00023237"/>
    </source>
</evidence>
<protein>
    <submittedName>
        <fullName evidence="8">OmpA family protein</fullName>
    </submittedName>
</protein>
<gene>
    <name evidence="8" type="ORF">EDD31_1783</name>
</gene>
<dbReference type="PANTHER" id="PTHR30329">
    <property type="entry name" value="STATOR ELEMENT OF FLAGELLAR MOTOR COMPLEX"/>
    <property type="match status" value="1"/>
</dbReference>
<name>A0A3N2BDU5_9MICO</name>
<comment type="subcellular location">
    <subcellularLocation>
        <location evidence="1">Cell outer membrane</location>
    </subcellularLocation>
</comment>
<evidence type="ECO:0000313" key="9">
    <source>
        <dbReference type="Proteomes" id="UP000280668"/>
    </source>
</evidence>
<keyword evidence="9" id="KW-1185">Reference proteome</keyword>
<dbReference type="PROSITE" id="PS51257">
    <property type="entry name" value="PROKAR_LIPOPROTEIN"/>
    <property type="match status" value="1"/>
</dbReference>
<feature type="region of interest" description="Disordered" evidence="5">
    <location>
        <begin position="27"/>
        <end position="73"/>
    </location>
</feature>
<accession>A0A3N2BDU5</accession>
<feature type="domain" description="OmpA-like" evidence="7">
    <location>
        <begin position="254"/>
        <end position="373"/>
    </location>
</feature>
<dbReference type="Gene3D" id="3.30.1330.60">
    <property type="entry name" value="OmpA-like domain"/>
    <property type="match status" value="1"/>
</dbReference>
<comment type="caution">
    <text evidence="8">The sequence shown here is derived from an EMBL/GenBank/DDBJ whole genome shotgun (WGS) entry which is preliminary data.</text>
</comment>
<dbReference type="AlphaFoldDB" id="A0A3N2BDU5"/>
<keyword evidence="6" id="KW-0732">Signal</keyword>
<dbReference type="InterPro" id="IPR050330">
    <property type="entry name" value="Bact_OuterMem_StrucFunc"/>
</dbReference>
<dbReference type="OrthoDB" id="5186344at2"/>
<dbReference type="PROSITE" id="PS51123">
    <property type="entry name" value="OMPA_2"/>
    <property type="match status" value="1"/>
</dbReference>
<dbReference type="Pfam" id="PF00691">
    <property type="entry name" value="OmpA"/>
    <property type="match status" value="1"/>
</dbReference>
<dbReference type="InterPro" id="IPR006665">
    <property type="entry name" value="OmpA-like"/>
</dbReference>
<dbReference type="GO" id="GO:0009279">
    <property type="term" value="C:cell outer membrane"/>
    <property type="evidence" value="ECO:0007669"/>
    <property type="project" value="UniProtKB-SubCell"/>
</dbReference>
<sequence>MRPARSRKKLLVVAVAATLAFAACSTDPAAEFEDHPPESTPTTADGDDTTTEAPSEDHTASEPPESEPAPEPVTVSEFVAESGGPVELEVEVGPLVREGDHAVLPLNFTTVEDYDEQVNIFSLLMATPHANTTWQVRLVDAEALTTSEPLVSGDRPNRDRLATFPDSPTYAPHRTEPLPWLGVFDAPEADSTHVLLPYFGLVEDVPVVDGPLEGVPAIGEVWDDADLTELEPRTFELERYRERTDVHVGTESEGDRSTTTLATDVLFAPDEWELTGEADETLQAAIGELSGVGGRNLEVVGHTDNVDGAVDNQELSDNRAAAVRDRLEDLKDLSVFDEVTTDGRAATEPIAGNDSEEGRAANRRVELHYTSPPEPPALDESGTELPGTEAPTASGAEAVEVTHGDGRTAAVSVDSVRRVGDLFVGRVSVEAVTGFSGEEDHDGVPVAWPLTTGTQGSQDGQGGTQTAWRTDAPTLLAGNNRLFPLSYVSGEDEDGEPTRLPLTDLQFAPTPYYRSGDTATATILWPAVGTDNVTIDVPDETENITGQTRAIWLNPWRLTDVPVE</sequence>
<evidence type="ECO:0000256" key="1">
    <source>
        <dbReference type="ARBA" id="ARBA00004442"/>
    </source>
</evidence>
<dbReference type="CDD" id="cd07185">
    <property type="entry name" value="OmpA_C-like"/>
    <property type="match status" value="1"/>
</dbReference>
<dbReference type="Proteomes" id="UP000280668">
    <property type="component" value="Unassembled WGS sequence"/>
</dbReference>
<evidence type="ECO:0000313" key="8">
    <source>
        <dbReference type="EMBL" id="ROR73405.1"/>
    </source>
</evidence>
<dbReference type="InterPro" id="IPR006664">
    <property type="entry name" value="OMP_bac"/>
</dbReference>
<dbReference type="SUPFAM" id="SSF103088">
    <property type="entry name" value="OmpA-like"/>
    <property type="match status" value="1"/>
</dbReference>
<dbReference type="PANTHER" id="PTHR30329:SF21">
    <property type="entry name" value="LIPOPROTEIN YIAD-RELATED"/>
    <property type="match status" value="1"/>
</dbReference>
<evidence type="ECO:0000259" key="7">
    <source>
        <dbReference type="PROSITE" id="PS51123"/>
    </source>
</evidence>
<keyword evidence="3" id="KW-0998">Cell outer membrane</keyword>
<proteinExistence type="predicted"/>
<feature type="region of interest" description="Disordered" evidence="5">
    <location>
        <begin position="149"/>
        <end position="169"/>
    </location>
</feature>
<dbReference type="EMBL" id="RKHK01000001">
    <property type="protein sequence ID" value="ROR73405.1"/>
    <property type="molecule type" value="Genomic_DNA"/>
</dbReference>
<organism evidence="8 9">
    <name type="scientific">Bogoriella caseilytica</name>
    <dbReference type="NCBI Taxonomy" id="56055"/>
    <lineage>
        <taxon>Bacteria</taxon>
        <taxon>Bacillati</taxon>
        <taxon>Actinomycetota</taxon>
        <taxon>Actinomycetes</taxon>
        <taxon>Micrococcales</taxon>
        <taxon>Bogoriellaceae</taxon>
        <taxon>Bogoriella</taxon>
    </lineage>
</organism>
<evidence type="ECO:0000256" key="5">
    <source>
        <dbReference type="SAM" id="MobiDB-lite"/>
    </source>
</evidence>
<keyword evidence="2 4" id="KW-0472">Membrane</keyword>
<feature type="signal peptide" evidence="6">
    <location>
        <begin position="1"/>
        <end position="22"/>
    </location>
</feature>
<dbReference type="RefSeq" id="WP_123303826.1">
    <property type="nucleotide sequence ID" value="NZ_RKHK01000001.1"/>
</dbReference>
<reference evidence="8 9" key="1">
    <citation type="submission" date="2018-11" db="EMBL/GenBank/DDBJ databases">
        <title>Sequencing the genomes of 1000 actinobacteria strains.</title>
        <authorList>
            <person name="Klenk H.-P."/>
        </authorList>
    </citation>
    <scope>NUCLEOTIDE SEQUENCE [LARGE SCALE GENOMIC DNA]</scope>
    <source>
        <strain evidence="8 9">DSM 11294</strain>
    </source>
</reference>
<evidence type="ECO:0000256" key="2">
    <source>
        <dbReference type="ARBA" id="ARBA00023136"/>
    </source>
</evidence>
<dbReference type="InterPro" id="IPR036737">
    <property type="entry name" value="OmpA-like_sf"/>
</dbReference>
<evidence type="ECO:0000256" key="6">
    <source>
        <dbReference type="SAM" id="SignalP"/>
    </source>
</evidence>
<evidence type="ECO:0000256" key="4">
    <source>
        <dbReference type="PROSITE-ProRule" id="PRU00473"/>
    </source>
</evidence>
<feature type="region of interest" description="Disordered" evidence="5">
    <location>
        <begin position="369"/>
        <end position="393"/>
    </location>
</feature>